<dbReference type="Pfam" id="PF00550">
    <property type="entry name" value="PP-binding"/>
    <property type="match status" value="1"/>
</dbReference>
<comment type="cofactor">
    <cofactor evidence="1">
        <name>pantetheine 4'-phosphate</name>
        <dbReference type="ChEBI" id="CHEBI:47942"/>
    </cofactor>
</comment>
<dbReference type="GO" id="GO:0017000">
    <property type="term" value="P:antibiotic biosynthetic process"/>
    <property type="evidence" value="ECO:0007669"/>
    <property type="project" value="UniProtKB-KW"/>
</dbReference>
<dbReference type="InterPro" id="IPR025110">
    <property type="entry name" value="AMP-bd_C"/>
</dbReference>
<keyword evidence="5" id="KW-0511">Multifunctional enzyme</keyword>
<evidence type="ECO:0000313" key="8">
    <source>
        <dbReference type="Proteomes" id="UP000426246"/>
    </source>
</evidence>
<dbReference type="Gene3D" id="1.10.1200.10">
    <property type="entry name" value="ACP-like"/>
    <property type="match status" value="1"/>
</dbReference>
<dbReference type="Pfam" id="PF13193">
    <property type="entry name" value="AMP-binding_C"/>
    <property type="match status" value="1"/>
</dbReference>
<dbReference type="OrthoDB" id="9765680at2"/>
<dbReference type="GO" id="GO:0005737">
    <property type="term" value="C:cytoplasm"/>
    <property type="evidence" value="ECO:0007669"/>
    <property type="project" value="TreeGrafter"/>
</dbReference>
<dbReference type="PANTHER" id="PTHR45527">
    <property type="entry name" value="NONRIBOSOMAL PEPTIDE SYNTHETASE"/>
    <property type="match status" value="1"/>
</dbReference>
<dbReference type="InterPro" id="IPR010071">
    <property type="entry name" value="AA_adenyl_dom"/>
</dbReference>
<gene>
    <name evidence="7" type="ORF">EHS13_15165</name>
</gene>
<dbReference type="Gene3D" id="3.30.300.30">
    <property type="match status" value="1"/>
</dbReference>
<dbReference type="Gene3D" id="3.40.50.980">
    <property type="match status" value="2"/>
</dbReference>
<dbReference type="PROSITE" id="PS00455">
    <property type="entry name" value="AMP_BINDING"/>
    <property type="match status" value="1"/>
</dbReference>
<feature type="domain" description="Carrier" evidence="6">
    <location>
        <begin position="988"/>
        <end position="1063"/>
    </location>
</feature>
<evidence type="ECO:0000256" key="2">
    <source>
        <dbReference type="ARBA" id="ARBA00006432"/>
    </source>
</evidence>
<dbReference type="AlphaFoldDB" id="A0A6B8RL72"/>
<keyword evidence="4" id="KW-0045">Antibiotic biosynthesis</keyword>
<proteinExistence type="inferred from homology"/>
<sequence length="1272" mass="144413">MIAVEKLDKSNVEDLLSLTLTQEGILYHYLTANEKDPYFEQLCIHLTGDIRPNLIKEAWARVSRSNEMLRTIFRWKGLEKPVQIVLKQYEIPITILELGLVNHAAERDSIRLSMLEQDRKKGLDISKAPFRITLCNFGGKSCELLISHHHILYDGWSGGILIKELLEQYEGLLSGYKVQISPKMKFKPFVKWSRSGDKQKQAEFWKNYLVGFDTRTTLPVLRESDETIEEGGEWNLVFPKELQTEMHRFTIRNEITIAMLLYTAWGIVLQKYTRSNDVVFGTTVSGRPPGLEGIDQAVGLFIQTVPLRVKGSPDIHISNLLQDVKKGLKEREEFERTSLVDLFQFSGFGSGESLFDTVVIIENYPLDERLKKASGGLVIDQYEAFERTHYDLTLTVLMKEALQIRWTYNKECFDLNAIQRLGRHLHEVVHEMVRAPDTALKNVRMLGLDEATVLLNEQLQFKAEYPYNLGLHEWFELQVERSPENTAIEFGNQKMSYRLLNEKSNQLAWLLINKGVVENQIVGVMVERSIEMIVGILAIVKAGGAYVPIDPNYPPERVSYLLRQAGISLLLSQSKWLDIIQSNKLADLEILPLDQILPELNTSIDNLKFPYDPERLLYVLYTSGSTGQPKGVMVHTHSFVNLLQWFTSEFQLDEADRLLLIAPTSFDLAQKNLFSPLITGGTLVIYKPGVYDYKLMSAVIEQQQITRINCAPSAFYPLIDFNLSSGFTKLSSIRTVFLGGEPIQVNKLIPWTNSLTCQAEIANTYGPTECTDIATFYRIASKDIRTGMSIPIGKPIANAEAYVLDDDGNLLPRGLVGELYIGGVGLAKGYYAADHLTEERFVFGNVGIHKQEMKLYRTGDLVRWGKDGNLEYLGRSDHQAKIRGFRVEPSEIENQLLQHPIVLEAVVLERLNDRGDAALCAYIITNQPIGAESVKNFLLDRLPGYMVPEDIVFMSSFPLSPNGKLDRKSLAEPDASRYIASSAEMDTDVANQTEIELSEIWKKVLAHDRFGLNDPFFEVGGNSISLMQLHALVERVYPDHIQITDLFTYATISKLAVFIDSKVKYRDVMLQGLEFPLLNDLDSNSKQHKGAAIGFHMTVEQREYVKAIAASHSIVPESFFISIFVFLLSEISEKSTIPMNSLLRVSVDQLQQEALRLQSYSVDLTGITNFESLYELISRFQKTGESLDCDFVQFKRDASKDFRLVPLFFTSEAASILLPIKQWFDLRIEMGASITGYDFVFTYNEEKLSHAAVRDLTNRYIQLIESILSYSK</sequence>
<accession>A0A6B8RL72</accession>
<dbReference type="InterPro" id="IPR020845">
    <property type="entry name" value="AMP-binding_CS"/>
</dbReference>
<dbReference type="InterPro" id="IPR036736">
    <property type="entry name" value="ACP-like_sf"/>
</dbReference>
<evidence type="ECO:0000256" key="1">
    <source>
        <dbReference type="ARBA" id="ARBA00001957"/>
    </source>
</evidence>
<dbReference type="PANTHER" id="PTHR45527:SF1">
    <property type="entry name" value="FATTY ACID SYNTHASE"/>
    <property type="match status" value="1"/>
</dbReference>
<dbReference type="GO" id="GO:0008610">
    <property type="term" value="P:lipid biosynthetic process"/>
    <property type="evidence" value="ECO:0007669"/>
    <property type="project" value="UniProtKB-ARBA"/>
</dbReference>
<dbReference type="CDD" id="cd05930">
    <property type="entry name" value="A_NRPS"/>
    <property type="match status" value="1"/>
</dbReference>
<dbReference type="Pfam" id="PF00501">
    <property type="entry name" value="AMP-binding"/>
    <property type="match status" value="1"/>
</dbReference>
<dbReference type="Proteomes" id="UP000426246">
    <property type="component" value="Chromosome"/>
</dbReference>
<evidence type="ECO:0000259" key="6">
    <source>
        <dbReference type="PROSITE" id="PS50075"/>
    </source>
</evidence>
<dbReference type="InterPro" id="IPR023213">
    <property type="entry name" value="CAT-like_dom_sf"/>
</dbReference>
<dbReference type="Gene3D" id="2.30.38.10">
    <property type="entry name" value="Luciferase, Domain 3"/>
    <property type="match status" value="1"/>
</dbReference>
<dbReference type="NCBIfam" id="TIGR01733">
    <property type="entry name" value="AA-adenyl-dom"/>
    <property type="match status" value="1"/>
</dbReference>
<keyword evidence="3" id="KW-0677">Repeat</keyword>
<dbReference type="Gene3D" id="3.30.559.10">
    <property type="entry name" value="Chloramphenicol acetyltransferase-like domain"/>
    <property type="match status" value="1"/>
</dbReference>
<comment type="similarity">
    <text evidence="2">Belongs to the ATP-dependent AMP-binding enzyme family.</text>
</comment>
<protein>
    <submittedName>
        <fullName evidence="7">Amino acid adenylation domain-containing protein</fullName>
    </submittedName>
</protein>
<dbReference type="RefSeq" id="WP_155701156.1">
    <property type="nucleotide sequence ID" value="NZ_CP034235.1"/>
</dbReference>
<dbReference type="EMBL" id="CP034235">
    <property type="protein sequence ID" value="QGQ96118.1"/>
    <property type="molecule type" value="Genomic_DNA"/>
</dbReference>
<dbReference type="SUPFAM" id="SSF52777">
    <property type="entry name" value="CoA-dependent acyltransferases"/>
    <property type="match status" value="2"/>
</dbReference>
<dbReference type="InterPro" id="IPR045851">
    <property type="entry name" value="AMP-bd_C_sf"/>
</dbReference>
<dbReference type="FunFam" id="3.40.50.12780:FF:000012">
    <property type="entry name" value="Non-ribosomal peptide synthetase"/>
    <property type="match status" value="1"/>
</dbReference>
<dbReference type="InterPro" id="IPR001242">
    <property type="entry name" value="Condensation_dom"/>
</dbReference>
<dbReference type="FunFam" id="3.40.50.980:FF:000001">
    <property type="entry name" value="Non-ribosomal peptide synthetase"/>
    <property type="match status" value="1"/>
</dbReference>
<dbReference type="GO" id="GO:0043041">
    <property type="term" value="P:amino acid activation for nonribosomal peptide biosynthetic process"/>
    <property type="evidence" value="ECO:0007669"/>
    <property type="project" value="TreeGrafter"/>
</dbReference>
<dbReference type="PROSITE" id="PS50075">
    <property type="entry name" value="CARRIER"/>
    <property type="match status" value="1"/>
</dbReference>
<evidence type="ECO:0000313" key="7">
    <source>
        <dbReference type="EMBL" id="QGQ96118.1"/>
    </source>
</evidence>
<dbReference type="GO" id="GO:0044550">
    <property type="term" value="P:secondary metabolite biosynthetic process"/>
    <property type="evidence" value="ECO:0007669"/>
    <property type="project" value="TreeGrafter"/>
</dbReference>
<dbReference type="Gene3D" id="3.30.559.30">
    <property type="entry name" value="Nonribosomal peptide synthetase, condensation domain"/>
    <property type="match status" value="1"/>
</dbReference>
<keyword evidence="8" id="KW-1185">Reference proteome</keyword>
<dbReference type="KEGG" id="ppsc:EHS13_15165"/>
<reference evidence="8" key="1">
    <citation type="submission" date="2018-11" db="EMBL/GenBank/DDBJ databases">
        <title>Complete genome sequence of Paenibacillus sp. ML311-T8.</title>
        <authorList>
            <person name="Nam Y.-D."/>
            <person name="Kang J."/>
            <person name="Chung W.-H."/>
            <person name="Park Y.S."/>
        </authorList>
    </citation>
    <scope>NUCLEOTIDE SEQUENCE [LARGE SCALE GENOMIC DNA]</scope>
    <source>
        <strain evidence="8">ML311-T8</strain>
    </source>
</reference>
<dbReference type="InterPro" id="IPR009081">
    <property type="entry name" value="PP-bd_ACP"/>
</dbReference>
<dbReference type="Pfam" id="PF00668">
    <property type="entry name" value="Condensation"/>
    <property type="match status" value="1"/>
</dbReference>
<evidence type="ECO:0000256" key="4">
    <source>
        <dbReference type="ARBA" id="ARBA00023194"/>
    </source>
</evidence>
<dbReference type="SUPFAM" id="SSF47336">
    <property type="entry name" value="ACP-like"/>
    <property type="match status" value="1"/>
</dbReference>
<name>A0A6B8RL72_9BACL</name>
<evidence type="ECO:0000256" key="3">
    <source>
        <dbReference type="ARBA" id="ARBA00022737"/>
    </source>
</evidence>
<dbReference type="SUPFAM" id="SSF56801">
    <property type="entry name" value="Acetyl-CoA synthetase-like"/>
    <property type="match status" value="1"/>
</dbReference>
<evidence type="ECO:0000256" key="5">
    <source>
        <dbReference type="ARBA" id="ARBA00023268"/>
    </source>
</evidence>
<dbReference type="GO" id="GO:0031177">
    <property type="term" value="F:phosphopantetheine binding"/>
    <property type="evidence" value="ECO:0007669"/>
    <property type="project" value="TreeGrafter"/>
</dbReference>
<organism evidence="7 8">
    <name type="scientific">Paenibacillus psychroresistens</name>
    <dbReference type="NCBI Taxonomy" id="1778678"/>
    <lineage>
        <taxon>Bacteria</taxon>
        <taxon>Bacillati</taxon>
        <taxon>Bacillota</taxon>
        <taxon>Bacilli</taxon>
        <taxon>Bacillales</taxon>
        <taxon>Paenibacillaceae</taxon>
        <taxon>Paenibacillus</taxon>
    </lineage>
</organism>
<dbReference type="GO" id="GO:0003824">
    <property type="term" value="F:catalytic activity"/>
    <property type="evidence" value="ECO:0007669"/>
    <property type="project" value="UniProtKB-KW"/>
</dbReference>
<dbReference type="InterPro" id="IPR000873">
    <property type="entry name" value="AMP-dep_synth/lig_dom"/>
</dbReference>